<feature type="region of interest" description="Disordered" evidence="1">
    <location>
        <begin position="61"/>
        <end position="80"/>
    </location>
</feature>
<dbReference type="Proteomes" id="UP000729402">
    <property type="component" value="Unassembled WGS sequence"/>
</dbReference>
<protein>
    <submittedName>
        <fullName evidence="2">Uncharacterized protein</fullName>
    </submittedName>
</protein>
<dbReference type="EMBL" id="JAAALK010000286">
    <property type="protein sequence ID" value="KAG8063028.1"/>
    <property type="molecule type" value="Genomic_DNA"/>
</dbReference>
<keyword evidence="3" id="KW-1185">Reference proteome</keyword>
<evidence type="ECO:0000313" key="3">
    <source>
        <dbReference type="Proteomes" id="UP000729402"/>
    </source>
</evidence>
<sequence length="102" mass="11436">MGKNVIAQEGDKFTSEPHLSVRSWDLETTNLPHNTWEEEPRGLERAWRGLLLARSPASGWEPCWSAPPSPPRESTASSAHRHLAENVISSSNNHNHVVTNEF</sequence>
<comment type="caution">
    <text evidence="2">The sequence shown here is derived from an EMBL/GenBank/DDBJ whole genome shotgun (WGS) entry which is preliminary data.</text>
</comment>
<organism evidence="2 3">
    <name type="scientific">Zizania palustris</name>
    <name type="common">Northern wild rice</name>
    <dbReference type="NCBI Taxonomy" id="103762"/>
    <lineage>
        <taxon>Eukaryota</taxon>
        <taxon>Viridiplantae</taxon>
        <taxon>Streptophyta</taxon>
        <taxon>Embryophyta</taxon>
        <taxon>Tracheophyta</taxon>
        <taxon>Spermatophyta</taxon>
        <taxon>Magnoliopsida</taxon>
        <taxon>Liliopsida</taxon>
        <taxon>Poales</taxon>
        <taxon>Poaceae</taxon>
        <taxon>BOP clade</taxon>
        <taxon>Oryzoideae</taxon>
        <taxon>Oryzeae</taxon>
        <taxon>Zizaniinae</taxon>
        <taxon>Zizania</taxon>
    </lineage>
</organism>
<accession>A0A8J5S2W3</accession>
<proteinExistence type="predicted"/>
<reference evidence="2" key="2">
    <citation type="submission" date="2021-02" db="EMBL/GenBank/DDBJ databases">
        <authorList>
            <person name="Kimball J.A."/>
            <person name="Haas M.W."/>
            <person name="Macchietto M."/>
            <person name="Kono T."/>
            <person name="Duquette J."/>
            <person name="Shao M."/>
        </authorList>
    </citation>
    <scope>NUCLEOTIDE SEQUENCE</scope>
    <source>
        <tissue evidence="2">Fresh leaf tissue</tissue>
    </source>
</reference>
<dbReference type="AlphaFoldDB" id="A0A8J5S2W3"/>
<evidence type="ECO:0000256" key="1">
    <source>
        <dbReference type="SAM" id="MobiDB-lite"/>
    </source>
</evidence>
<reference evidence="2" key="1">
    <citation type="journal article" date="2021" name="bioRxiv">
        <title>Whole Genome Assembly and Annotation of Northern Wild Rice, Zizania palustris L., Supports a Whole Genome Duplication in the Zizania Genus.</title>
        <authorList>
            <person name="Haas M."/>
            <person name="Kono T."/>
            <person name="Macchietto M."/>
            <person name="Millas R."/>
            <person name="McGilp L."/>
            <person name="Shao M."/>
            <person name="Duquette J."/>
            <person name="Hirsch C.N."/>
            <person name="Kimball J."/>
        </authorList>
    </citation>
    <scope>NUCLEOTIDE SEQUENCE</scope>
    <source>
        <tissue evidence="2">Fresh leaf tissue</tissue>
    </source>
</reference>
<evidence type="ECO:0000313" key="2">
    <source>
        <dbReference type="EMBL" id="KAG8063028.1"/>
    </source>
</evidence>
<name>A0A8J5S2W3_ZIZPA</name>
<gene>
    <name evidence="2" type="ORF">GUJ93_ZPchr0003g16625</name>
</gene>